<name>A0ABV6KDK7_9BACI</name>
<reference evidence="1 2" key="1">
    <citation type="submission" date="2024-09" db="EMBL/GenBank/DDBJ databases">
        <authorList>
            <person name="Sun Q."/>
            <person name="Mori K."/>
        </authorList>
    </citation>
    <scope>NUCLEOTIDE SEQUENCE [LARGE SCALE GENOMIC DNA]</scope>
    <source>
        <strain evidence="1 2">NCAIM B.02610</strain>
    </source>
</reference>
<gene>
    <name evidence="1" type="ORF">ACFFHM_11250</name>
</gene>
<dbReference type="Proteomes" id="UP001589838">
    <property type="component" value="Unassembled WGS sequence"/>
</dbReference>
<sequence length="41" mass="4571">MADMIVYVNATIEQPIQTIEKVSTNKLTPFAFNLNQISISS</sequence>
<protein>
    <submittedName>
        <fullName evidence="1">Uncharacterized protein</fullName>
    </submittedName>
</protein>
<proteinExistence type="predicted"/>
<keyword evidence="2" id="KW-1185">Reference proteome</keyword>
<accession>A0ABV6KDK7</accession>
<dbReference type="EMBL" id="JBHLUX010000029">
    <property type="protein sequence ID" value="MFC0471040.1"/>
    <property type="molecule type" value="Genomic_DNA"/>
</dbReference>
<comment type="caution">
    <text evidence="1">The sequence shown here is derived from an EMBL/GenBank/DDBJ whole genome shotgun (WGS) entry which is preliminary data.</text>
</comment>
<evidence type="ECO:0000313" key="2">
    <source>
        <dbReference type="Proteomes" id="UP001589838"/>
    </source>
</evidence>
<organism evidence="1 2">
    <name type="scientific">Halalkalibacter kiskunsagensis</name>
    <dbReference type="NCBI Taxonomy" id="1548599"/>
    <lineage>
        <taxon>Bacteria</taxon>
        <taxon>Bacillati</taxon>
        <taxon>Bacillota</taxon>
        <taxon>Bacilli</taxon>
        <taxon>Bacillales</taxon>
        <taxon>Bacillaceae</taxon>
        <taxon>Halalkalibacter</taxon>
    </lineage>
</organism>
<evidence type="ECO:0000313" key="1">
    <source>
        <dbReference type="EMBL" id="MFC0471040.1"/>
    </source>
</evidence>
<dbReference type="RefSeq" id="WP_335958448.1">
    <property type="nucleotide sequence ID" value="NZ_JAXBLX010000001.1"/>
</dbReference>